<dbReference type="SUPFAM" id="SSF52799">
    <property type="entry name" value="(Phosphotyrosine protein) phosphatases II"/>
    <property type="match status" value="1"/>
</dbReference>
<accession>A0A3S0AEU0</accession>
<gene>
    <name evidence="1" type="ORF">C7P63_02720</name>
</gene>
<dbReference type="Gene3D" id="3.90.190.10">
    <property type="entry name" value="Protein tyrosine phosphatase superfamily"/>
    <property type="match status" value="1"/>
</dbReference>
<evidence type="ECO:0000313" key="2">
    <source>
        <dbReference type="Proteomes" id="UP000277864"/>
    </source>
</evidence>
<comment type="caution">
    <text evidence="1">The sequence shown here is derived from an EMBL/GenBank/DDBJ whole genome shotgun (WGS) entry which is preliminary data.</text>
</comment>
<dbReference type="AlphaFoldDB" id="A0A3S0AEU0"/>
<organism evidence="1 2">
    <name type="scientific">Vagococcus humatus</name>
    <dbReference type="NCBI Taxonomy" id="1889241"/>
    <lineage>
        <taxon>Bacteria</taxon>
        <taxon>Bacillati</taxon>
        <taxon>Bacillota</taxon>
        <taxon>Bacilli</taxon>
        <taxon>Lactobacillales</taxon>
        <taxon>Enterococcaceae</taxon>
        <taxon>Vagococcus</taxon>
    </lineage>
</organism>
<name>A0A3S0AEU0_9ENTE</name>
<evidence type="ECO:0008006" key="3">
    <source>
        <dbReference type="Google" id="ProtNLM"/>
    </source>
</evidence>
<dbReference type="Pfam" id="PF13350">
    <property type="entry name" value="Y_phosphatase3"/>
    <property type="match status" value="1"/>
</dbReference>
<dbReference type="EMBL" id="PXZH01000001">
    <property type="protein sequence ID" value="RST90010.1"/>
    <property type="molecule type" value="Genomic_DNA"/>
</dbReference>
<keyword evidence="2" id="KW-1185">Reference proteome</keyword>
<dbReference type="OrthoDB" id="1188001at2"/>
<reference evidence="1 2" key="1">
    <citation type="submission" date="2018-03" db="EMBL/GenBank/DDBJ databases">
        <authorList>
            <person name="Gulvik C.A."/>
        </authorList>
    </citation>
    <scope>NUCLEOTIDE SEQUENCE [LARGE SCALE GENOMIC DNA]</scope>
    <source>
        <strain evidence="1 2">JCM 31581</strain>
    </source>
</reference>
<proteinExistence type="predicted"/>
<sequence length="146" mass="16281">MIDLRTDQELFEHPDPKIKSVTYSDVPVMKNLGQGAFTQAFMENLMGLEKPEDCLIEANRNFVTEPVAKTGYKQLFDELLANAKGATLWHCTTGKDQAGFGTALVLSALEVPKETVMKDYLLSNTFRKEANQQIIQAVAKQTDNNP</sequence>
<dbReference type="InterPro" id="IPR029021">
    <property type="entry name" value="Prot-tyrosine_phosphatase-like"/>
</dbReference>
<protein>
    <recommendedName>
        <fullName evidence="3">Protein-tyrosine-phosphatase</fullName>
    </recommendedName>
</protein>
<dbReference type="GO" id="GO:0004721">
    <property type="term" value="F:phosphoprotein phosphatase activity"/>
    <property type="evidence" value="ECO:0007669"/>
    <property type="project" value="InterPro"/>
</dbReference>
<dbReference type="Proteomes" id="UP000277864">
    <property type="component" value="Unassembled WGS sequence"/>
</dbReference>
<evidence type="ECO:0000313" key="1">
    <source>
        <dbReference type="EMBL" id="RST90010.1"/>
    </source>
</evidence>
<dbReference type="InterPro" id="IPR026893">
    <property type="entry name" value="Tyr/Ser_Pase_IphP-type"/>
</dbReference>